<dbReference type="CDD" id="cd01949">
    <property type="entry name" value="GGDEF"/>
    <property type="match status" value="1"/>
</dbReference>
<name>A0A1H4EN70_ALKAM</name>
<comment type="catalytic activity">
    <reaction evidence="3">
        <text>2 GTP = 3',3'-c-di-GMP + 2 diphosphate</text>
        <dbReference type="Rhea" id="RHEA:24898"/>
        <dbReference type="ChEBI" id="CHEBI:33019"/>
        <dbReference type="ChEBI" id="CHEBI:37565"/>
        <dbReference type="ChEBI" id="CHEBI:58805"/>
        <dbReference type="EC" id="2.7.7.65"/>
    </reaction>
</comment>
<evidence type="ECO:0000313" key="7">
    <source>
        <dbReference type="EMBL" id="SEA85692.1"/>
    </source>
</evidence>
<dbReference type="PANTHER" id="PTHR45138:SF9">
    <property type="entry name" value="DIGUANYLATE CYCLASE DGCM-RELATED"/>
    <property type="match status" value="1"/>
</dbReference>
<evidence type="ECO:0000256" key="5">
    <source>
        <dbReference type="SAM" id="Phobius"/>
    </source>
</evidence>
<sequence length="257" mass="29209">MVEFWQHPYTLLALGVGFLLGCLLITPWLLWLHRKHLQQLEAELENTISERTLELQIPLQELAEKNQLLETQSTTDALSGVKNRAYFDRKMLAEINRSRREQRPLALVLLDIDLFKQVNDDFGHLAGDQVIRQVAGFIQSQLKRCSDLVCRYGGEEFALILPNTDNAGAYQVAERIRSLLAEKPLPVQQHQLSITISAGCYAAIAHAESSIDFYVHHADKALYQAKSSGRNQVLTQPPLHQDRLQHDETKESKHVTP</sequence>
<dbReference type="PANTHER" id="PTHR45138">
    <property type="entry name" value="REGULATORY COMPONENTS OF SENSORY TRANSDUCTION SYSTEM"/>
    <property type="match status" value="1"/>
</dbReference>
<dbReference type="InterPro" id="IPR050469">
    <property type="entry name" value="Diguanylate_Cyclase"/>
</dbReference>
<accession>A0A1H4EN70</accession>
<evidence type="ECO:0000256" key="2">
    <source>
        <dbReference type="ARBA" id="ARBA00012528"/>
    </source>
</evidence>
<dbReference type="InterPro" id="IPR000160">
    <property type="entry name" value="GGDEF_dom"/>
</dbReference>
<dbReference type="AlphaFoldDB" id="A0A1H4EN70"/>
<evidence type="ECO:0000256" key="1">
    <source>
        <dbReference type="ARBA" id="ARBA00001946"/>
    </source>
</evidence>
<dbReference type="STRING" id="152573.SAMN04488051_107110"/>
<keyword evidence="5" id="KW-0812">Transmembrane</keyword>
<dbReference type="FunFam" id="3.30.70.270:FF:000001">
    <property type="entry name" value="Diguanylate cyclase domain protein"/>
    <property type="match status" value="1"/>
</dbReference>
<reference evidence="7 8" key="1">
    <citation type="submission" date="2016-10" db="EMBL/GenBank/DDBJ databases">
        <authorList>
            <person name="de Groot N.N."/>
        </authorList>
    </citation>
    <scope>NUCLEOTIDE SEQUENCE [LARGE SCALE GENOMIC DNA]</scope>
    <source>
        <strain evidence="7 8">CGMCC 1.3430</strain>
    </source>
</reference>
<feature type="transmembrane region" description="Helical" evidence="5">
    <location>
        <begin position="12"/>
        <end position="32"/>
    </location>
</feature>
<dbReference type="InterPro" id="IPR043128">
    <property type="entry name" value="Rev_trsase/Diguanyl_cyclase"/>
</dbReference>
<evidence type="ECO:0000256" key="4">
    <source>
        <dbReference type="SAM" id="MobiDB-lite"/>
    </source>
</evidence>
<dbReference type="SMART" id="SM00267">
    <property type="entry name" value="GGDEF"/>
    <property type="match status" value="1"/>
</dbReference>
<dbReference type="OrthoDB" id="9813903at2"/>
<dbReference type="GO" id="GO:0052621">
    <property type="term" value="F:diguanylate cyclase activity"/>
    <property type="evidence" value="ECO:0007669"/>
    <property type="project" value="UniProtKB-EC"/>
</dbReference>
<keyword evidence="5" id="KW-0472">Membrane</keyword>
<dbReference type="Pfam" id="PF00990">
    <property type="entry name" value="GGDEF"/>
    <property type="match status" value="1"/>
</dbReference>
<proteinExistence type="predicted"/>
<keyword evidence="5" id="KW-1133">Transmembrane helix</keyword>
<feature type="region of interest" description="Disordered" evidence="4">
    <location>
        <begin position="232"/>
        <end position="257"/>
    </location>
</feature>
<evidence type="ECO:0000313" key="8">
    <source>
        <dbReference type="Proteomes" id="UP000198773"/>
    </source>
</evidence>
<dbReference type="EMBL" id="FNRM01000007">
    <property type="protein sequence ID" value="SEA85692.1"/>
    <property type="molecule type" value="Genomic_DNA"/>
</dbReference>
<dbReference type="SUPFAM" id="SSF55073">
    <property type="entry name" value="Nucleotide cyclase"/>
    <property type="match status" value="1"/>
</dbReference>
<dbReference type="EC" id="2.7.7.65" evidence="2"/>
<keyword evidence="8" id="KW-1185">Reference proteome</keyword>
<evidence type="ECO:0000256" key="3">
    <source>
        <dbReference type="ARBA" id="ARBA00034247"/>
    </source>
</evidence>
<gene>
    <name evidence="7" type="ORF">SAMN04488051_107110</name>
</gene>
<evidence type="ECO:0000259" key="6">
    <source>
        <dbReference type="PROSITE" id="PS50887"/>
    </source>
</evidence>
<feature type="domain" description="GGDEF" evidence="6">
    <location>
        <begin position="103"/>
        <end position="238"/>
    </location>
</feature>
<dbReference type="Gene3D" id="3.30.70.270">
    <property type="match status" value="1"/>
</dbReference>
<dbReference type="NCBIfam" id="TIGR00254">
    <property type="entry name" value="GGDEF"/>
    <property type="match status" value="1"/>
</dbReference>
<dbReference type="Proteomes" id="UP000198773">
    <property type="component" value="Unassembled WGS sequence"/>
</dbReference>
<dbReference type="RefSeq" id="WP_091343977.1">
    <property type="nucleotide sequence ID" value="NZ_FNRM01000007.1"/>
</dbReference>
<dbReference type="InterPro" id="IPR029787">
    <property type="entry name" value="Nucleotide_cyclase"/>
</dbReference>
<protein>
    <recommendedName>
        <fullName evidence="2">diguanylate cyclase</fullName>
        <ecNumber evidence="2">2.7.7.65</ecNumber>
    </recommendedName>
</protein>
<feature type="compositionally biased region" description="Basic and acidic residues" evidence="4">
    <location>
        <begin position="240"/>
        <end position="257"/>
    </location>
</feature>
<comment type="cofactor">
    <cofactor evidence="1">
        <name>Mg(2+)</name>
        <dbReference type="ChEBI" id="CHEBI:18420"/>
    </cofactor>
</comment>
<organism evidence="7 8">
    <name type="scientific">Alkalimonas amylolytica</name>
    <dbReference type="NCBI Taxonomy" id="152573"/>
    <lineage>
        <taxon>Bacteria</taxon>
        <taxon>Pseudomonadati</taxon>
        <taxon>Pseudomonadota</taxon>
        <taxon>Gammaproteobacteria</taxon>
        <taxon>Alkalimonas</taxon>
    </lineage>
</organism>
<dbReference type="PROSITE" id="PS50887">
    <property type="entry name" value="GGDEF"/>
    <property type="match status" value="1"/>
</dbReference>